<evidence type="ECO:0000313" key="3">
    <source>
        <dbReference type="Proteomes" id="UP000238049"/>
    </source>
</evidence>
<proteinExistence type="predicted"/>
<reference evidence="2 3" key="1">
    <citation type="submission" date="2016-08" db="EMBL/GenBank/DDBJ databases">
        <title>Evolution of the type three secretion system and type three effector repertoires in Xanthomonas.</title>
        <authorList>
            <person name="Merda D."/>
            <person name="Briand M."/>
            <person name="Bosis E."/>
            <person name="Rousseau C."/>
            <person name="Portier P."/>
            <person name="Jacques M.-A."/>
            <person name="Fischer-Le Saux M."/>
        </authorList>
    </citation>
    <scope>NUCLEOTIDE SEQUENCE [LARGE SCALE GENOMIC DNA]</scope>
    <source>
        <strain evidence="2 3">CFBP 7409</strain>
    </source>
</reference>
<dbReference type="RefSeq" id="WP_104563831.1">
    <property type="nucleotide sequence ID" value="NZ_MDSK01000028.1"/>
</dbReference>
<evidence type="ECO:0000313" key="2">
    <source>
        <dbReference type="EMBL" id="PPT98724.1"/>
    </source>
</evidence>
<keyword evidence="1" id="KW-0732">Signal</keyword>
<feature type="signal peptide" evidence="1">
    <location>
        <begin position="1"/>
        <end position="23"/>
    </location>
</feature>
<evidence type="ECO:0008006" key="4">
    <source>
        <dbReference type="Google" id="ProtNLM"/>
    </source>
</evidence>
<gene>
    <name evidence="2" type="ORF">XarbCFBP7409_11950</name>
</gene>
<dbReference type="EMBL" id="MDSL01000023">
    <property type="protein sequence ID" value="PPT98724.1"/>
    <property type="molecule type" value="Genomic_DNA"/>
</dbReference>
<dbReference type="Proteomes" id="UP000238049">
    <property type="component" value="Unassembled WGS sequence"/>
</dbReference>
<feature type="chain" id="PRO_5015678726" description="Tetratricopeptide repeat protein" evidence="1">
    <location>
        <begin position="24"/>
        <end position="212"/>
    </location>
</feature>
<organism evidence="2 3">
    <name type="scientific">Xanthomonas arboricola pv. guizotiae</name>
    <dbReference type="NCBI Taxonomy" id="487867"/>
    <lineage>
        <taxon>Bacteria</taxon>
        <taxon>Pseudomonadati</taxon>
        <taxon>Pseudomonadota</taxon>
        <taxon>Gammaproteobacteria</taxon>
        <taxon>Lysobacterales</taxon>
        <taxon>Lysobacteraceae</taxon>
        <taxon>Xanthomonas</taxon>
    </lineage>
</organism>
<accession>A0A2S6ZZP6</accession>
<dbReference type="AlphaFoldDB" id="A0A2S6ZZP6"/>
<sequence>MKRKYAWAALLALLGGVWSMAQAQNLPKPKEFYFDEDRGTPKAVIAVQGQGDAVVDRLAAMVQRDARAAEPRAQLASLAYAGGRTQLGDELYQGALALVANGSQQYRAITWNYGWDLLRADQPDKALQQWASLANGRPAAPAWLPTTAALALWRSGRKQEAVEWYAAAVRTWPDRWSSTASYATLLPDWREAERASLAEVFAAWQANPPAFP</sequence>
<dbReference type="InterPro" id="IPR011990">
    <property type="entry name" value="TPR-like_helical_dom_sf"/>
</dbReference>
<dbReference type="SUPFAM" id="SSF48452">
    <property type="entry name" value="TPR-like"/>
    <property type="match status" value="1"/>
</dbReference>
<name>A0A2S6ZZP6_9XANT</name>
<dbReference type="Gene3D" id="1.25.40.10">
    <property type="entry name" value="Tetratricopeptide repeat domain"/>
    <property type="match status" value="1"/>
</dbReference>
<protein>
    <recommendedName>
        <fullName evidence="4">Tetratricopeptide repeat protein</fullName>
    </recommendedName>
</protein>
<comment type="caution">
    <text evidence="2">The sequence shown here is derived from an EMBL/GenBank/DDBJ whole genome shotgun (WGS) entry which is preliminary data.</text>
</comment>
<evidence type="ECO:0000256" key="1">
    <source>
        <dbReference type="SAM" id="SignalP"/>
    </source>
</evidence>